<keyword evidence="2 4" id="KW-0378">Hydrolase</keyword>
<evidence type="ECO:0000256" key="1">
    <source>
        <dbReference type="ARBA" id="ARBA00006745"/>
    </source>
</evidence>
<proteinExistence type="inferred from homology"/>
<comment type="similarity">
    <text evidence="1">Belongs to the metallo-dependent hydrolases superfamily. ATZ/TRZ family.</text>
</comment>
<dbReference type="SUPFAM" id="SSF51556">
    <property type="entry name" value="Metallo-dependent hydrolases"/>
    <property type="match status" value="1"/>
</dbReference>
<keyword evidence="5" id="KW-1185">Reference proteome</keyword>
<sequence length="497" mass="52716">MTARPLAIRGGLVAFPTDGVVRAADLLVIDGRIADIAAPGTPFPEDAAAMDAADRLVMPGLINAHTHSHLAIAKGVSRSWTLELHLHNGPWTGGGQAFADRHLLAQASAAEMLLKGCTACYDLVLEMPAPTPEGLYATAAGYADAGMRAVVAPMMADRTFWQAIPGLMAAIPESLRPAVEAIRLAGADAALEACARMLEDWPHDRTLVRPALAPTIPHHCSDVFWTGCRALADRHGVGLHAHLAESKIQGLVGIARYGESLTAHLDRLGILGPDFTAAHGIWLDADDIALLARRGASVAHNPSSNFRLGSGIAQVPAMRAAGLNVGIGSDACSCSDHQNLFETMRLASYLSRTASFDPDDWLTPQDVFAMATTGSAKALGIADIAGDIEVGLAADLVFLDLGSVNFTPLNDPLYQMVFAEEGRSVRRVMVGGRVVVEDGALTTIDYPALRGRLNDRAREIFAANGPRRQELAALEPFVKHFCVGLAEGRFALERETA</sequence>
<name>A0A3L7AD90_9HYPH</name>
<evidence type="ECO:0000313" key="5">
    <source>
        <dbReference type="Proteomes" id="UP000269692"/>
    </source>
</evidence>
<evidence type="ECO:0000256" key="2">
    <source>
        <dbReference type="ARBA" id="ARBA00022801"/>
    </source>
</evidence>
<dbReference type="Pfam" id="PF01979">
    <property type="entry name" value="Amidohydro_1"/>
    <property type="match status" value="1"/>
</dbReference>
<evidence type="ECO:0000259" key="3">
    <source>
        <dbReference type="Pfam" id="PF01979"/>
    </source>
</evidence>
<dbReference type="PANTHER" id="PTHR43794:SF11">
    <property type="entry name" value="AMIDOHYDROLASE-RELATED DOMAIN-CONTAINING PROTEIN"/>
    <property type="match status" value="1"/>
</dbReference>
<gene>
    <name evidence="4" type="ORF">D9R14_11560</name>
</gene>
<evidence type="ECO:0000313" key="4">
    <source>
        <dbReference type="EMBL" id="RLP78436.1"/>
    </source>
</evidence>
<dbReference type="Proteomes" id="UP000269692">
    <property type="component" value="Unassembled WGS sequence"/>
</dbReference>
<accession>A0A3L7AD90</accession>
<dbReference type="InterPro" id="IPR011059">
    <property type="entry name" value="Metal-dep_hydrolase_composite"/>
</dbReference>
<dbReference type="InterPro" id="IPR032466">
    <property type="entry name" value="Metal_Hydrolase"/>
</dbReference>
<feature type="domain" description="Amidohydrolase-related" evidence="3">
    <location>
        <begin position="56"/>
        <end position="435"/>
    </location>
</feature>
<dbReference type="InterPro" id="IPR050287">
    <property type="entry name" value="MTA/SAH_deaminase"/>
</dbReference>
<protein>
    <submittedName>
        <fullName evidence="4">Amidohydrolase</fullName>
    </submittedName>
</protein>
<dbReference type="EMBL" id="RCTF01000008">
    <property type="protein sequence ID" value="RLP78436.1"/>
    <property type="molecule type" value="Genomic_DNA"/>
</dbReference>
<dbReference type="Gene3D" id="3.20.20.140">
    <property type="entry name" value="Metal-dependent hydrolases"/>
    <property type="match status" value="1"/>
</dbReference>
<dbReference type="SUPFAM" id="SSF51338">
    <property type="entry name" value="Composite domain of metallo-dependent hydrolases"/>
    <property type="match status" value="2"/>
</dbReference>
<dbReference type="Gene3D" id="2.30.40.10">
    <property type="entry name" value="Urease, subunit C, domain 1"/>
    <property type="match status" value="1"/>
</dbReference>
<organism evidence="4 5">
    <name type="scientific">Xanthobacter tagetidis</name>
    <dbReference type="NCBI Taxonomy" id="60216"/>
    <lineage>
        <taxon>Bacteria</taxon>
        <taxon>Pseudomonadati</taxon>
        <taxon>Pseudomonadota</taxon>
        <taxon>Alphaproteobacteria</taxon>
        <taxon>Hyphomicrobiales</taxon>
        <taxon>Xanthobacteraceae</taxon>
        <taxon>Xanthobacter</taxon>
    </lineage>
</organism>
<reference evidence="4 5" key="1">
    <citation type="submission" date="2018-10" db="EMBL/GenBank/DDBJ databases">
        <title>Xanthobacter tagetidis genome sequencing and assembly.</title>
        <authorList>
            <person name="Maclea K.S."/>
            <person name="Goen A.E."/>
            <person name="Fatima S.A."/>
        </authorList>
    </citation>
    <scope>NUCLEOTIDE SEQUENCE [LARGE SCALE GENOMIC DNA]</scope>
    <source>
        <strain evidence="4 5">ATCC 700314</strain>
    </source>
</reference>
<comment type="caution">
    <text evidence="4">The sequence shown here is derived from an EMBL/GenBank/DDBJ whole genome shotgun (WGS) entry which is preliminary data.</text>
</comment>
<dbReference type="AlphaFoldDB" id="A0A3L7AD90"/>
<dbReference type="PANTHER" id="PTHR43794">
    <property type="entry name" value="AMINOHYDROLASE SSNA-RELATED"/>
    <property type="match status" value="1"/>
</dbReference>
<dbReference type="GO" id="GO:0016810">
    <property type="term" value="F:hydrolase activity, acting on carbon-nitrogen (but not peptide) bonds"/>
    <property type="evidence" value="ECO:0007669"/>
    <property type="project" value="InterPro"/>
</dbReference>
<dbReference type="InterPro" id="IPR006680">
    <property type="entry name" value="Amidohydro-rel"/>
</dbReference>
<dbReference type="OrthoDB" id="9796020at2"/>
<dbReference type="RefSeq" id="WP_121623489.1">
    <property type="nucleotide sequence ID" value="NZ_JACIIW010000001.1"/>
</dbReference>